<organism evidence="3 4">
    <name type="scientific">Polyangium fumosum</name>
    <dbReference type="NCBI Taxonomy" id="889272"/>
    <lineage>
        <taxon>Bacteria</taxon>
        <taxon>Pseudomonadati</taxon>
        <taxon>Myxococcota</taxon>
        <taxon>Polyangia</taxon>
        <taxon>Polyangiales</taxon>
        <taxon>Polyangiaceae</taxon>
        <taxon>Polyangium</taxon>
    </lineage>
</organism>
<dbReference type="Gene3D" id="3.40.50.300">
    <property type="entry name" value="P-loop containing nucleotide triphosphate hydrolases"/>
    <property type="match status" value="1"/>
</dbReference>
<dbReference type="InterPro" id="IPR041685">
    <property type="entry name" value="AAA_GajA/Old/RecF-like"/>
</dbReference>
<feature type="region of interest" description="Disordered" evidence="1">
    <location>
        <begin position="77"/>
        <end position="105"/>
    </location>
</feature>
<evidence type="ECO:0000313" key="4">
    <source>
        <dbReference type="Proteomes" id="UP000309215"/>
    </source>
</evidence>
<gene>
    <name evidence="3" type="ORF">E8A74_49965</name>
</gene>
<feature type="compositionally biased region" description="Basic and acidic residues" evidence="1">
    <location>
        <begin position="193"/>
        <end position="203"/>
    </location>
</feature>
<dbReference type="EMBL" id="SSMQ01000128">
    <property type="protein sequence ID" value="TKC93046.1"/>
    <property type="molecule type" value="Genomic_DNA"/>
</dbReference>
<dbReference type="AlphaFoldDB" id="A0A4U1IGW5"/>
<proteinExistence type="predicted"/>
<feature type="compositionally biased region" description="Basic and acidic residues" evidence="1">
    <location>
        <begin position="91"/>
        <end position="100"/>
    </location>
</feature>
<dbReference type="SUPFAM" id="SSF52540">
    <property type="entry name" value="P-loop containing nucleoside triphosphate hydrolases"/>
    <property type="match status" value="1"/>
</dbReference>
<dbReference type="InterPro" id="IPR051396">
    <property type="entry name" value="Bact_Antivir_Def_Nuclease"/>
</dbReference>
<dbReference type="OrthoDB" id="5422899at2"/>
<evidence type="ECO:0000256" key="1">
    <source>
        <dbReference type="SAM" id="MobiDB-lite"/>
    </source>
</evidence>
<dbReference type="Pfam" id="PF13175">
    <property type="entry name" value="AAA_15"/>
    <property type="match status" value="1"/>
</dbReference>
<protein>
    <submittedName>
        <fullName evidence="3">ATP-binding protein</fullName>
    </submittedName>
</protein>
<accession>A0A4U1IGW5</accession>
<dbReference type="GO" id="GO:0005524">
    <property type="term" value="F:ATP binding"/>
    <property type="evidence" value="ECO:0007669"/>
    <property type="project" value="UniProtKB-KW"/>
</dbReference>
<feature type="region of interest" description="Disordered" evidence="1">
    <location>
        <begin position="179"/>
        <end position="230"/>
    </location>
</feature>
<feature type="domain" description="Endonuclease GajA/Old nuclease/RecF-like AAA" evidence="2">
    <location>
        <begin position="488"/>
        <end position="578"/>
    </location>
</feature>
<dbReference type="InterPro" id="IPR027417">
    <property type="entry name" value="P-loop_NTPase"/>
</dbReference>
<dbReference type="PANTHER" id="PTHR43581">
    <property type="entry name" value="ATP/GTP PHOSPHATASE"/>
    <property type="match status" value="1"/>
</dbReference>
<keyword evidence="3" id="KW-0067">ATP-binding</keyword>
<evidence type="ECO:0000313" key="3">
    <source>
        <dbReference type="EMBL" id="TKC93046.1"/>
    </source>
</evidence>
<keyword evidence="3" id="KW-0547">Nucleotide-binding</keyword>
<comment type="caution">
    <text evidence="3">The sequence shown here is derived from an EMBL/GenBank/DDBJ whole genome shotgun (WGS) entry which is preliminary data.</text>
</comment>
<dbReference type="GO" id="GO:0016887">
    <property type="term" value="F:ATP hydrolysis activity"/>
    <property type="evidence" value="ECO:0007669"/>
    <property type="project" value="InterPro"/>
</dbReference>
<reference evidence="3 4" key="1">
    <citation type="submission" date="2019-04" db="EMBL/GenBank/DDBJ databases">
        <authorList>
            <person name="Li Y."/>
            <person name="Wang J."/>
        </authorList>
    </citation>
    <scope>NUCLEOTIDE SEQUENCE [LARGE SCALE GENOMIC DNA]</scope>
    <source>
        <strain evidence="3 4">DSM 14668</strain>
    </source>
</reference>
<dbReference type="CDD" id="cd00267">
    <property type="entry name" value="ABC_ATPase"/>
    <property type="match status" value="1"/>
</dbReference>
<name>A0A4U1IGW5_9BACT</name>
<dbReference type="Proteomes" id="UP000309215">
    <property type="component" value="Unassembled WGS sequence"/>
</dbReference>
<evidence type="ECO:0000259" key="2">
    <source>
        <dbReference type="Pfam" id="PF13175"/>
    </source>
</evidence>
<sequence>MRRRGDHTLVPSTWISRRQTECLPRRRVACFPRRGQREAFVCGEPDARAPLRDRFGRARRRPAAHLVRAFGTRAGDRPAAVNEQGGARGCGETRLHESGRGAEPPAGALCEGGSAAEAKGGGFCAWGTKAEAAEGSLRDVGTAGSAKRRAVARMRKRRGGGAGRVARCRNGRACAARRGPRVRRRRVGGGEGGCKKVERENKDGAGGSEGAEVGAPHLPAREPAGSLRDEENPMRFHVENLGPLREAEIDLGKDLIVLTGPNNTGKTYLAWSVYGLHRLRRDKRTAFLEDPALEAFVNSDRGEIDLAATRPDWDAILSRIARTCASTLPRVFASAPEPFEQAKVSLFGQEELGGRSAERATLDLRETLARFVGPDDDELVTQAARQVVFVSSLWEWLFPRCILFPAERIAVNMFAKELALNRTELVSELLEIDAGTNPADVLQRRAGRYAWPIRDSLQVANDLANIAKDKSSFADLADDLERAVLGGKVTVSDLGELSFAHDGAGDRPLPVHLTASVVKSLASLVFYFRHMAKPGDFLIIDEPELNLHPDNQRKIARVLAKAANRGFKIMMSTHSDYVLRELNHLVMLSDPKESVAQVIDELGYDRASILPPEKLGVYLFKEQTAQLVPVSVDGFQVETIEHEIAALNADAQAIYAARFG</sequence>
<dbReference type="PANTHER" id="PTHR43581:SF2">
    <property type="entry name" value="EXCINUCLEASE ATPASE SUBUNIT"/>
    <property type="match status" value="1"/>
</dbReference>
<keyword evidence="4" id="KW-1185">Reference proteome</keyword>